<dbReference type="AlphaFoldDB" id="A0A345VIW7"/>
<dbReference type="SMART" id="SM00530">
    <property type="entry name" value="HTH_XRE"/>
    <property type="match status" value="1"/>
</dbReference>
<proteinExistence type="predicted"/>
<dbReference type="InterPro" id="IPR001387">
    <property type="entry name" value="Cro/C1-type_HTH"/>
</dbReference>
<gene>
    <name evidence="3" type="ORF">Sp14A_07430</name>
</gene>
<evidence type="ECO:0000313" key="4">
    <source>
        <dbReference type="Proteomes" id="UP000255411"/>
    </source>
</evidence>
<accession>A0A345VIW7</accession>
<reference evidence="3 4" key="1">
    <citation type="submission" date="2017-07" db="EMBL/GenBank/DDBJ databases">
        <title>Streptococcus pluranimalium as cause of bovine abortion.</title>
        <authorList>
            <person name="Rodriguez Campos S."/>
            <person name="Gobeli Brawand S."/>
            <person name="Brodard I."/>
            <person name="Rychener L."/>
            <person name="Perreten V."/>
        </authorList>
    </citation>
    <scope>NUCLEOTIDE SEQUENCE [LARGE SCALE GENOMIC DNA]</scope>
    <source>
        <strain evidence="3 4">14A0014</strain>
    </source>
</reference>
<dbReference type="PANTHER" id="PTHR46558:SF11">
    <property type="entry name" value="HTH-TYPE TRANSCRIPTIONAL REGULATOR XRE"/>
    <property type="match status" value="1"/>
</dbReference>
<name>A0A345VIW7_9STRE</name>
<dbReference type="PROSITE" id="PS50943">
    <property type="entry name" value="HTH_CROC1"/>
    <property type="match status" value="1"/>
</dbReference>
<dbReference type="PANTHER" id="PTHR46558">
    <property type="entry name" value="TRACRIPTIONAL REGULATORY PROTEIN-RELATED-RELATED"/>
    <property type="match status" value="1"/>
</dbReference>
<feature type="domain" description="HTH cro/C1-type" evidence="2">
    <location>
        <begin position="12"/>
        <end position="66"/>
    </location>
</feature>
<dbReference type="InterPro" id="IPR010982">
    <property type="entry name" value="Lambda_DNA-bd_dom_sf"/>
</dbReference>
<dbReference type="Pfam" id="PF01381">
    <property type="entry name" value="HTH_3"/>
    <property type="match status" value="1"/>
</dbReference>
<dbReference type="EMBL" id="CP022601">
    <property type="protein sequence ID" value="AXJ12669.1"/>
    <property type="molecule type" value="Genomic_DNA"/>
</dbReference>
<dbReference type="Proteomes" id="UP000255411">
    <property type="component" value="Chromosome"/>
</dbReference>
<dbReference type="CDD" id="cd00093">
    <property type="entry name" value="HTH_XRE"/>
    <property type="match status" value="1"/>
</dbReference>
<keyword evidence="1" id="KW-0238">DNA-binding</keyword>
<organism evidence="3 4">
    <name type="scientific">Streptococcus pluranimalium</name>
    <dbReference type="NCBI Taxonomy" id="82348"/>
    <lineage>
        <taxon>Bacteria</taxon>
        <taxon>Bacillati</taxon>
        <taxon>Bacillota</taxon>
        <taxon>Bacilli</taxon>
        <taxon>Lactobacillales</taxon>
        <taxon>Streptococcaceae</taxon>
        <taxon>Streptococcus</taxon>
    </lineage>
</organism>
<evidence type="ECO:0000256" key="1">
    <source>
        <dbReference type="ARBA" id="ARBA00023125"/>
    </source>
</evidence>
<sequence length="165" mass="19247">MSELSVKNKTRIKQIRIEQNISQAEVAKSIGVNLRTYQRWESGEANIRQRNANELAKYFKVPLGYLLGYDADFLTNESEIGFDWVDEFFSNILTQKQIDKLKLTISNTDFLKHNEYIHSLNPESDFLSFLNSAKGDYFNLNLKFTLLDDEEKNIILTLLEKLTKQ</sequence>
<dbReference type="RefSeq" id="WP_115129942.1">
    <property type="nucleotide sequence ID" value="NZ_CP022601.1"/>
</dbReference>
<dbReference type="Gene3D" id="1.10.260.40">
    <property type="entry name" value="lambda repressor-like DNA-binding domains"/>
    <property type="match status" value="1"/>
</dbReference>
<evidence type="ECO:0000313" key="3">
    <source>
        <dbReference type="EMBL" id="AXJ12669.1"/>
    </source>
</evidence>
<dbReference type="GO" id="GO:0003677">
    <property type="term" value="F:DNA binding"/>
    <property type="evidence" value="ECO:0007669"/>
    <property type="project" value="UniProtKB-KW"/>
</dbReference>
<dbReference type="SUPFAM" id="SSF47413">
    <property type="entry name" value="lambda repressor-like DNA-binding domains"/>
    <property type="match status" value="1"/>
</dbReference>
<evidence type="ECO:0000259" key="2">
    <source>
        <dbReference type="PROSITE" id="PS50943"/>
    </source>
</evidence>
<protein>
    <recommendedName>
        <fullName evidence="2">HTH cro/C1-type domain-containing protein</fullName>
    </recommendedName>
</protein>